<keyword evidence="2" id="KW-1185">Reference proteome</keyword>
<protein>
    <submittedName>
        <fullName evidence="1">Uncharacterized protein</fullName>
    </submittedName>
</protein>
<evidence type="ECO:0000313" key="2">
    <source>
        <dbReference type="Proteomes" id="UP001642260"/>
    </source>
</evidence>
<dbReference type="EMBL" id="CAKOAT010229043">
    <property type="protein sequence ID" value="CAH8357137.1"/>
    <property type="molecule type" value="Genomic_DNA"/>
</dbReference>
<sequence length="96" mass="11134">MKYFEVCVKQLLDTLTDVVQRRGHLLRSQLSSYEASTMQQSIVDPFTNSVVQSWLLESEHNQAHLFDASINSNQLRYSWVNKLPQVQLLVYKMMGA</sequence>
<organism evidence="1 2">
    <name type="scientific">Eruca vesicaria subsp. sativa</name>
    <name type="common">Garden rocket</name>
    <name type="synonym">Eruca sativa</name>
    <dbReference type="NCBI Taxonomy" id="29727"/>
    <lineage>
        <taxon>Eukaryota</taxon>
        <taxon>Viridiplantae</taxon>
        <taxon>Streptophyta</taxon>
        <taxon>Embryophyta</taxon>
        <taxon>Tracheophyta</taxon>
        <taxon>Spermatophyta</taxon>
        <taxon>Magnoliopsida</taxon>
        <taxon>eudicotyledons</taxon>
        <taxon>Gunneridae</taxon>
        <taxon>Pentapetalae</taxon>
        <taxon>rosids</taxon>
        <taxon>malvids</taxon>
        <taxon>Brassicales</taxon>
        <taxon>Brassicaceae</taxon>
        <taxon>Brassiceae</taxon>
        <taxon>Eruca</taxon>
    </lineage>
</organism>
<name>A0ABC8KDS0_ERUVS</name>
<comment type="caution">
    <text evidence="1">The sequence shown here is derived from an EMBL/GenBank/DDBJ whole genome shotgun (WGS) entry which is preliminary data.</text>
</comment>
<dbReference type="Proteomes" id="UP001642260">
    <property type="component" value="Unassembled WGS sequence"/>
</dbReference>
<proteinExistence type="predicted"/>
<gene>
    <name evidence="1" type="ORF">ERUC_LOCUS22892</name>
</gene>
<reference evidence="1 2" key="1">
    <citation type="submission" date="2022-03" db="EMBL/GenBank/DDBJ databases">
        <authorList>
            <person name="Macdonald S."/>
            <person name="Ahmed S."/>
            <person name="Newling K."/>
        </authorList>
    </citation>
    <scope>NUCLEOTIDE SEQUENCE [LARGE SCALE GENOMIC DNA]</scope>
</reference>
<evidence type="ECO:0000313" key="1">
    <source>
        <dbReference type="EMBL" id="CAH8357137.1"/>
    </source>
</evidence>
<accession>A0ABC8KDS0</accession>
<dbReference type="AlphaFoldDB" id="A0ABC8KDS0"/>